<dbReference type="AlphaFoldDB" id="Q4RCL5"/>
<reference evidence="2" key="1">
    <citation type="journal article" date="2004" name="Nature">
        <title>Genome duplication in the teleost fish Tetraodon nigroviridis reveals the early vertebrate proto-karyotype.</title>
        <authorList>
            <person name="Jaillon O."/>
            <person name="Aury J.-M."/>
            <person name="Brunet F."/>
            <person name="Petit J.-L."/>
            <person name="Stange-Thomann N."/>
            <person name="Mauceli E."/>
            <person name="Bouneau L."/>
            <person name="Fischer C."/>
            <person name="Ozouf-Costaz C."/>
            <person name="Bernot A."/>
            <person name="Nicaud S."/>
            <person name="Jaffe D."/>
            <person name="Fisher S."/>
            <person name="Lutfalla G."/>
            <person name="Dossat C."/>
            <person name="Segurens B."/>
            <person name="Dasilva C."/>
            <person name="Salanoubat M."/>
            <person name="Levy M."/>
            <person name="Boudet N."/>
            <person name="Castellano S."/>
            <person name="Anthouard V."/>
            <person name="Jubin C."/>
            <person name="Castelli V."/>
            <person name="Katinka M."/>
            <person name="Vacherie B."/>
            <person name="Biemont C."/>
            <person name="Skalli Z."/>
            <person name="Cattolico L."/>
            <person name="Poulain J."/>
            <person name="De Berardinis V."/>
            <person name="Cruaud C."/>
            <person name="Duprat S."/>
            <person name="Brottier P."/>
            <person name="Coutanceau J.-P."/>
            <person name="Gouzy J."/>
            <person name="Parra G."/>
            <person name="Lardier G."/>
            <person name="Chapple C."/>
            <person name="McKernan K.J."/>
            <person name="McEwan P."/>
            <person name="Bosak S."/>
            <person name="Kellis M."/>
            <person name="Volff J.-N."/>
            <person name="Guigo R."/>
            <person name="Zody M.C."/>
            <person name="Mesirov J."/>
            <person name="Lindblad-Toh K."/>
            <person name="Birren B."/>
            <person name="Nusbaum C."/>
            <person name="Kahn D."/>
            <person name="Robinson-Rechavi M."/>
            <person name="Laudet V."/>
            <person name="Schachter V."/>
            <person name="Quetier F."/>
            <person name="Saurin W."/>
            <person name="Scarpelli C."/>
            <person name="Wincker P."/>
            <person name="Lander E.S."/>
            <person name="Weissenbach J."/>
            <person name="Roest Crollius H."/>
        </authorList>
    </citation>
    <scope>NUCLEOTIDE SEQUENCE [LARGE SCALE GENOMIC DNA]</scope>
</reference>
<gene>
    <name evidence="2" type="ORF">GSTENG00036472001</name>
</gene>
<protein>
    <submittedName>
        <fullName evidence="2">(spotted green pufferfish) hypothetical protein</fullName>
    </submittedName>
</protein>
<feature type="region of interest" description="Disordered" evidence="1">
    <location>
        <begin position="1"/>
        <end position="27"/>
    </location>
</feature>
<evidence type="ECO:0000313" key="2">
    <source>
        <dbReference type="EMBL" id="CAG13868.1"/>
    </source>
</evidence>
<accession>Q4RCL5</accession>
<name>Q4RCL5_TETNG</name>
<sequence>ELKQHKVLTTYDPDIQHPSSNTGSPKALSLYTTQSRVFCYSAGKQASDPTGPQRVSSCIRNTNRAPQESTTQWELPMVFM</sequence>
<proteinExistence type="predicted"/>
<evidence type="ECO:0000256" key="1">
    <source>
        <dbReference type="SAM" id="MobiDB-lite"/>
    </source>
</evidence>
<feature type="non-terminal residue" evidence="2">
    <location>
        <position position="1"/>
    </location>
</feature>
<dbReference type="KEGG" id="tng:GSTEN00036472G001"/>
<organism evidence="2">
    <name type="scientific">Tetraodon nigroviridis</name>
    <name type="common">Spotted green pufferfish</name>
    <name type="synonym">Chelonodon nigroviridis</name>
    <dbReference type="NCBI Taxonomy" id="99883"/>
    <lineage>
        <taxon>Eukaryota</taxon>
        <taxon>Metazoa</taxon>
        <taxon>Chordata</taxon>
        <taxon>Craniata</taxon>
        <taxon>Vertebrata</taxon>
        <taxon>Euteleostomi</taxon>
        <taxon>Actinopterygii</taxon>
        <taxon>Neopterygii</taxon>
        <taxon>Teleostei</taxon>
        <taxon>Neoteleostei</taxon>
        <taxon>Acanthomorphata</taxon>
        <taxon>Eupercaria</taxon>
        <taxon>Tetraodontiformes</taxon>
        <taxon>Tetradontoidea</taxon>
        <taxon>Tetraodontidae</taxon>
        <taxon>Tetraodon</taxon>
    </lineage>
</organism>
<dbReference type="EMBL" id="CAAE01018611">
    <property type="protein sequence ID" value="CAG13868.1"/>
    <property type="molecule type" value="Genomic_DNA"/>
</dbReference>
<comment type="caution">
    <text evidence="2">The sequence shown here is derived from an EMBL/GenBank/DDBJ whole genome shotgun (WGS) entry which is preliminary data.</text>
</comment>
<reference evidence="2" key="2">
    <citation type="submission" date="2004-02" db="EMBL/GenBank/DDBJ databases">
        <authorList>
            <consortium name="Genoscope"/>
            <consortium name="Whitehead Institute Centre for Genome Research"/>
        </authorList>
    </citation>
    <scope>NUCLEOTIDE SEQUENCE</scope>
</reference>
<feature type="compositionally biased region" description="Polar residues" evidence="1">
    <location>
        <begin position="17"/>
        <end position="27"/>
    </location>
</feature>